<evidence type="ECO:0000313" key="2">
    <source>
        <dbReference type="EMBL" id="TCL68488.1"/>
    </source>
</evidence>
<keyword evidence="1" id="KW-1133">Transmembrane helix</keyword>
<protein>
    <recommendedName>
        <fullName evidence="4">DUF378 domain-containing protein</fullName>
    </recommendedName>
</protein>
<gene>
    <name evidence="2" type="ORF">EDC14_101328</name>
</gene>
<sequence>MDRFALVLVIIGALNWLLVGLFKYDLVAAVFGGQASLWSRIIYSLVGIAGLYSISFLFREKVPNADEEEK</sequence>
<dbReference type="PANTHER" id="PTHR37304:SF1">
    <property type="entry name" value="MEMBRANE PROTEIN"/>
    <property type="match status" value="1"/>
</dbReference>
<dbReference type="EMBL" id="SLUN01000013">
    <property type="protein sequence ID" value="TCL68488.1"/>
    <property type="molecule type" value="Genomic_DNA"/>
</dbReference>
<comment type="caution">
    <text evidence="2">The sequence shown here is derived from an EMBL/GenBank/DDBJ whole genome shotgun (WGS) entry which is preliminary data.</text>
</comment>
<dbReference type="AlphaFoldDB" id="A0A4R1RQ30"/>
<dbReference type="PANTHER" id="PTHR37304">
    <property type="entry name" value="MEMBRANE PROTEIN-RELATED"/>
    <property type="match status" value="1"/>
</dbReference>
<organism evidence="2 3">
    <name type="scientific">Hydrogenispora ethanolica</name>
    <dbReference type="NCBI Taxonomy" id="1082276"/>
    <lineage>
        <taxon>Bacteria</taxon>
        <taxon>Bacillati</taxon>
        <taxon>Bacillota</taxon>
        <taxon>Hydrogenispora</taxon>
    </lineage>
</organism>
<dbReference type="Pfam" id="PF04070">
    <property type="entry name" value="DUF378"/>
    <property type="match status" value="1"/>
</dbReference>
<keyword evidence="1" id="KW-0812">Transmembrane</keyword>
<keyword evidence="3" id="KW-1185">Reference proteome</keyword>
<evidence type="ECO:0008006" key="4">
    <source>
        <dbReference type="Google" id="ProtNLM"/>
    </source>
</evidence>
<feature type="transmembrane region" description="Helical" evidence="1">
    <location>
        <begin position="37"/>
        <end position="58"/>
    </location>
</feature>
<feature type="transmembrane region" description="Helical" evidence="1">
    <location>
        <begin position="7"/>
        <end position="31"/>
    </location>
</feature>
<dbReference type="OrthoDB" id="9812136at2"/>
<name>A0A4R1RQ30_HYDET</name>
<dbReference type="Proteomes" id="UP000295008">
    <property type="component" value="Unassembled WGS sequence"/>
</dbReference>
<dbReference type="InterPro" id="IPR007211">
    <property type="entry name" value="DUF378"/>
</dbReference>
<evidence type="ECO:0000313" key="3">
    <source>
        <dbReference type="Proteomes" id="UP000295008"/>
    </source>
</evidence>
<reference evidence="2 3" key="1">
    <citation type="submission" date="2019-03" db="EMBL/GenBank/DDBJ databases">
        <title>Genomic Encyclopedia of Type Strains, Phase IV (KMG-IV): sequencing the most valuable type-strain genomes for metagenomic binning, comparative biology and taxonomic classification.</title>
        <authorList>
            <person name="Goeker M."/>
        </authorList>
    </citation>
    <scope>NUCLEOTIDE SEQUENCE [LARGE SCALE GENOMIC DNA]</scope>
    <source>
        <strain evidence="2 3">LX-B</strain>
    </source>
</reference>
<proteinExistence type="predicted"/>
<accession>A0A4R1RQ30</accession>
<keyword evidence="1" id="KW-0472">Membrane</keyword>
<evidence type="ECO:0000256" key="1">
    <source>
        <dbReference type="SAM" id="Phobius"/>
    </source>
</evidence>
<dbReference type="RefSeq" id="WP_132014477.1">
    <property type="nucleotide sequence ID" value="NZ_SLUN01000013.1"/>
</dbReference>